<feature type="compositionally biased region" description="Polar residues" evidence="1">
    <location>
        <begin position="164"/>
        <end position="176"/>
    </location>
</feature>
<evidence type="ECO:0000256" key="1">
    <source>
        <dbReference type="SAM" id="MobiDB-lite"/>
    </source>
</evidence>
<dbReference type="EMBL" id="JACEHE010000050">
    <property type="protein sequence ID" value="MBA2951632.1"/>
    <property type="molecule type" value="Genomic_DNA"/>
</dbReference>
<evidence type="ECO:0000313" key="3">
    <source>
        <dbReference type="Proteomes" id="UP000545761"/>
    </source>
</evidence>
<comment type="caution">
    <text evidence="2">The sequence shown here is derived from an EMBL/GenBank/DDBJ whole genome shotgun (WGS) entry which is preliminary data.</text>
</comment>
<evidence type="ECO:0000313" key="2">
    <source>
        <dbReference type="EMBL" id="MBA2951632.1"/>
    </source>
</evidence>
<gene>
    <name evidence="2" type="ORF">H1D24_39235</name>
</gene>
<sequence length="313" mass="34738">MPWVRLDDRFPSHRKVALLSDRAFRLHVSAICWCAENLTDGHIRERELTLVAHVRSLKATAQQLEDAGLWDRVDGGWVIHDYLSYNPSREQVIAERKKNAARQEAFRRRRNGKPVPPDPSSNGRSNGVTRSGETHADDTNAARRRHDGDTTANDNRSVSEEESQVSAFRNGVTNGAPTRPDPNPIDVADVDGGGNGSSATDLDAFAPTPIEVDGFQLTDAMRRWAHATYPHVDIDHSTAQFVSHYRSTGARRKSWPDAWQKWVRDDAQRAPRRLQHQPANVIQLPSGQTLTGTDAKVAGWAAIAASFESEDSA</sequence>
<dbReference type="Proteomes" id="UP000545761">
    <property type="component" value="Unassembled WGS sequence"/>
</dbReference>
<feature type="region of interest" description="Disordered" evidence="1">
    <location>
        <begin position="96"/>
        <end position="204"/>
    </location>
</feature>
<proteinExistence type="predicted"/>
<feature type="compositionally biased region" description="Polar residues" evidence="1">
    <location>
        <begin position="120"/>
        <end position="131"/>
    </location>
</feature>
<feature type="compositionally biased region" description="Basic and acidic residues" evidence="1">
    <location>
        <begin position="132"/>
        <end position="149"/>
    </location>
</feature>
<name>A0A7W0IDT0_9ACTN</name>
<accession>A0A7W0IDT0</accession>
<organism evidence="2 3">
    <name type="scientific">Streptomyces himalayensis subsp. himalayensis</name>
    <dbReference type="NCBI Taxonomy" id="2756131"/>
    <lineage>
        <taxon>Bacteria</taxon>
        <taxon>Bacillati</taxon>
        <taxon>Actinomycetota</taxon>
        <taxon>Actinomycetes</taxon>
        <taxon>Kitasatosporales</taxon>
        <taxon>Streptomycetaceae</taxon>
        <taxon>Streptomyces</taxon>
        <taxon>Streptomyces himalayensis</taxon>
    </lineage>
</organism>
<dbReference type="RefSeq" id="WP_181662544.1">
    <property type="nucleotide sequence ID" value="NZ_JACEHE010000050.1"/>
</dbReference>
<reference evidence="2 3" key="1">
    <citation type="submission" date="2020-07" db="EMBL/GenBank/DDBJ databases">
        <title>Streptomyces isolated from Indian soil.</title>
        <authorList>
            <person name="Mandal S."/>
            <person name="Maiti P.K."/>
        </authorList>
    </citation>
    <scope>NUCLEOTIDE SEQUENCE [LARGE SCALE GENOMIC DNA]</scope>
    <source>
        <strain evidence="2 3">PSKA28</strain>
    </source>
</reference>
<dbReference type="AlphaFoldDB" id="A0A7W0IDT0"/>
<protein>
    <submittedName>
        <fullName evidence="2">Uncharacterized protein</fullName>
    </submittedName>
</protein>